<dbReference type="Proteomes" id="UP000253862">
    <property type="component" value="Chromosome"/>
</dbReference>
<keyword evidence="1" id="KW-0812">Transmembrane</keyword>
<keyword evidence="3" id="KW-1185">Reference proteome</keyword>
<dbReference type="AlphaFoldDB" id="A0A345JRX3"/>
<dbReference type="OrthoDB" id="5604466at2"/>
<accession>A0A345JRX3</accession>
<protein>
    <submittedName>
        <fullName evidence="2">Uncharacterized protein</fullName>
    </submittedName>
</protein>
<keyword evidence="1" id="KW-1133">Transmembrane helix</keyword>
<feature type="transmembrane region" description="Helical" evidence="1">
    <location>
        <begin position="37"/>
        <end position="54"/>
    </location>
</feature>
<evidence type="ECO:0000313" key="3">
    <source>
        <dbReference type="Proteomes" id="UP000253862"/>
    </source>
</evidence>
<dbReference type="KEGG" id="foo:CGC45_05485"/>
<keyword evidence="1" id="KW-0472">Membrane</keyword>
<dbReference type="RefSeq" id="WP_071629338.1">
    <property type="nucleotide sequence ID" value="NZ_CP022375.1"/>
</dbReference>
<sequence>MQLLELKKSLRYRNLIYAGLVFLTSFIVAIYFHDSVIIYLGFLLILISIFFAIIDDKFSLEAIIIPDQLENNSLIFIINGNETDFWIIRKHIIINSWVYLYAIQQGSNKKIRVWLHKSNFKKQNDIRALARYILFNRK</sequence>
<reference evidence="2 3" key="1">
    <citation type="submission" date="2017-07" db="EMBL/GenBank/DDBJ databases">
        <title>Complete genome sequences and comparative analysis of the novel pathogen Francisella opportunistica.</title>
        <authorList>
            <person name="Dietrich E.A."/>
            <person name="Kingry L.C."/>
            <person name="Petersen J.M."/>
        </authorList>
    </citation>
    <scope>NUCLEOTIDE SEQUENCE [LARGE SCALE GENOMIC DNA]</scope>
    <source>
        <strain evidence="2 3">14-2155</strain>
    </source>
</reference>
<evidence type="ECO:0000313" key="2">
    <source>
        <dbReference type="EMBL" id="AXH30069.1"/>
    </source>
</evidence>
<dbReference type="EMBL" id="CP022375">
    <property type="protein sequence ID" value="AXH30069.1"/>
    <property type="molecule type" value="Genomic_DNA"/>
</dbReference>
<evidence type="ECO:0000256" key="1">
    <source>
        <dbReference type="SAM" id="Phobius"/>
    </source>
</evidence>
<proteinExistence type="predicted"/>
<feature type="transmembrane region" description="Helical" evidence="1">
    <location>
        <begin position="12"/>
        <end position="31"/>
    </location>
</feature>
<gene>
    <name evidence="2" type="ORF">CGC43_05485</name>
</gene>
<name>A0A345JRX3_9GAMM</name>
<organism evidence="2 3">
    <name type="scientific">Francisella opportunistica</name>
    <dbReference type="NCBI Taxonomy" id="2016517"/>
    <lineage>
        <taxon>Bacteria</taxon>
        <taxon>Pseudomonadati</taxon>
        <taxon>Pseudomonadota</taxon>
        <taxon>Gammaproteobacteria</taxon>
        <taxon>Thiotrichales</taxon>
        <taxon>Francisellaceae</taxon>
        <taxon>Francisella</taxon>
    </lineage>
</organism>